<feature type="chain" id="PRO_5020321887" evidence="2">
    <location>
        <begin position="20"/>
        <end position="435"/>
    </location>
</feature>
<feature type="compositionally biased region" description="Basic and acidic residues" evidence="1">
    <location>
        <begin position="425"/>
        <end position="435"/>
    </location>
</feature>
<feature type="region of interest" description="Disordered" evidence="1">
    <location>
        <begin position="261"/>
        <end position="284"/>
    </location>
</feature>
<evidence type="ECO:0000313" key="3">
    <source>
        <dbReference type="EMBL" id="QBM88093.1"/>
    </source>
</evidence>
<feature type="compositionally biased region" description="Polar residues" evidence="1">
    <location>
        <begin position="267"/>
        <end position="279"/>
    </location>
</feature>
<keyword evidence="4" id="KW-1185">Reference proteome</keyword>
<keyword evidence="2" id="KW-0732">Signal</keyword>
<evidence type="ECO:0000256" key="2">
    <source>
        <dbReference type="SAM" id="SignalP"/>
    </source>
</evidence>
<name>A0A4V1AE61_9ASCO</name>
<protein>
    <submittedName>
        <fullName evidence="3">Uncharacterized protein</fullName>
    </submittedName>
</protein>
<gene>
    <name evidence="3" type="ORF">METSCH_C00560</name>
</gene>
<evidence type="ECO:0000256" key="1">
    <source>
        <dbReference type="SAM" id="MobiDB-lite"/>
    </source>
</evidence>
<dbReference type="Proteomes" id="UP000292447">
    <property type="component" value="Chromosome III"/>
</dbReference>
<sequence>MRALLLLSYSASLFLRVKSIPVGVTPDGGDESGGSNLQVPKAEVADILTDEQVIEGYGNIDLVKVSPPPSFLFEFPKEERDYSIDPKFVTFFQSLHGLVKGTTFDGEKYKSVAEDLKAQYASLKELGLAETATTGVTEMLNTTAYYYRLMRYRQELVKKDENKEFDEHDSKCVFLFMDQLELEISLLGFLSYDQAFSLDKSGDPVETFKAAKERAKELELQLGRLFLERSQVFEYDIRAFTRISGLMKKLEKFVSEGTGVAAPLAPGSNTPLSDASGSENPDALAEGLKDEAAKEGPAVEARSLRGVGDDDTFQENHLSESQNFEKLKVFMSQLEELHEKAPTMNTLQLKKEVDDINEVFREINVNSVRWSKLAVPEATELYAQLQDALVRLDDLDEIYLTKQMRDDDSRDYDLSGESKTPSFDETARREGIVQY</sequence>
<dbReference type="EMBL" id="CP034458">
    <property type="protein sequence ID" value="QBM88093.1"/>
    <property type="molecule type" value="Genomic_DNA"/>
</dbReference>
<evidence type="ECO:0000313" key="4">
    <source>
        <dbReference type="Proteomes" id="UP000292447"/>
    </source>
</evidence>
<reference evidence="4" key="1">
    <citation type="submission" date="2019-03" db="EMBL/GenBank/DDBJ databases">
        <title>Snf2 controls pulcherriminic acid biosynthesis and connects pigmentation and antifungal activity of the yeast Metschnikowia pulcherrima.</title>
        <authorList>
            <person name="Gore-Lloyd D."/>
            <person name="Sumann I."/>
            <person name="Brachmann A.O."/>
            <person name="Schneeberger K."/>
            <person name="Ortiz-Merino R.A."/>
            <person name="Moreno-Beltran M."/>
            <person name="Schlaefli M."/>
            <person name="Kirner P."/>
            <person name="Santos Kron A."/>
            <person name="Wolfe K.H."/>
            <person name="Piel J."/>
            <person name="Ahrens C.H."/>
            <person name="Henk D."/>
            <person name="Freimoser F.M."/>
        </authorList>
    </citation>
    <scope>NUCLEOTIDE SEQUENCE [LARGE SCALE GENOMIC DNA]</scope>
    <source>
        <strain evidence="4">APC 1.2</strain>
    </source>
</reference>
<dbReference type="AlphaFoldDB" id="A0A4V1AE61"/>
<organism evidence="3 4">
    <name type="scientific">Metschnikowia aff. pulcherrima</name>
    <dbReference type="NCBI Taxonomy" id="2163413"/>
    <lineage>
        <taxon>Eukaryota</taxon>
        <taxon>Fungi</taxon>
        <taxon>Dikarya</taxon>
        <taxon>Ascomycota</taxon>
        <taxon>Saccharomycotina</taxon>
        <taxon>Pichiomycetes</taxon>
        <taxon>Metschnikowiaceae</taxon>
        <taxon>Metschnikowia</taxon>
    </lineage>
</organism>
<proteinExistence type="predicted"/>
<feature type="signal peptide" evidence="2">
    <location>
        <begin position="1"/>
        <end position="19"/>
    </location>
</feature>
<feature type="region of interest" description="Disordered" evidence="1">
    <location>
        <begin position="407"/>
        <end position="435"/>
    </location>
</feature>
<accession>A0A4V1AE61</accession>